<feature type="transmembrane region" description="Helical" evidence="8">
    <location>
        <begin position="134"/>
        <end position="153"/>
    </location>
</feature>
<feature type="domain" description="ABC transporter" evidence="9">
    <location>
        <begin position="732"/>
        <end position="983"/>
    </location>
</feature>
<dbReference type="Pfam" id="PF00664">
    <property type="entry name" value="ABC_membrane"/>
    <property type="match status" value="1"/>
</dbReference>
<dbReference type="InterPro" id="IPR003439">
    <property type="entry name" value="ABC_transporter-like_ATP-bd"/>
</dbReference>
<proteinExistence type="predicted"/>
<dbReference type="FunFam" id="3.40.50.300:FF:000836">
    <property type="entry name" value="ABC transporter B family member 25"/>
    <property type="match status" value="1"/>
</dbReference>
<evidence type="ECO:0008006" key="12">
    <source>
        <dbReference type="Google" id="ProtNLM"/>
    </source>
</evidence>
<keyword evidence="6 8" id="KW-1133">Transmembrane helix</keyword>
<sequence length="1003" mass="110994">MCRTNNDENSNDANQQQLHQGGIQLSVPASSLFHRGDADNYGNEEDKSNMNDICSNTPDNCVRNKENALNEQRKEALSSRKQYWRLNFFICLLLIDLVYTSVFLSPMIPNILKDESMYPYIQHPHNFSKSLLDIFLLSILRICTAFATLLLCLDRKPTRQDEPQYHANGEPKTKEEIEEEHIEQPLSTQLTFLIKRPSFAFEFICVACQIVVVIKCLIRLDVEIKSNYNGEDTRAHPLLWISYGLTAFFSALEAVYMECAGNIVSEQFSAVWSEWKKGRTNKTTRRQQNSLDEESLNVELNSPLLSVIDEHDSDHYQKLNEKVNTIPDSDENITASSDITSETSYSISFTDLLTLVYPDAHLLLGAFVFLLLAAVMQIYVPKYTGHALDALAEAFSSSDSGDGLLDVPDFASNIKKLIVVSILGGVFSGVRGSIFTVVGANVLVRLRVLLMDSLLTQDIGFFDKTKSGDITSRLSNDTTRVGDQVSLNVNVFLRSVVQAIGVLIFMFIISWQLSLLAFISVPLITLFSKWYGNYMQKLTKVMNKKLADGNAVSEAAVGSMPTVRAFGAETSELDEFNKHMGQYLSINLRSAYAYLGYCSCITSLPQLVTAVVLFYGGLLVEDRQMTSGELVSFILYLNSLSDAFNTIGNIFSSLTQAMGAADKVFELIHRKPQLTSPSSSSNLSIHEENGGNNTRCCGRETKCGPTYIMPKRSEEHRKRGLQPSTCNGVVTLHGVNLCYPARPLRQVLHGMNLTAPAGAVVALVGPSGGGKSSVVSLIQHLYEPSNGEVCIDGNKVHDLSPEWLSRHVTVVSQEPTLFARSVRRNIMYGLEGTEYEPSMKDIEEAARLANASSFIEGLPFGYDTDVGERGVQLSGGQKQRIAIARALVRKPRILLLDEATSALDAESEAYVQEAIDGMLKRGKDAASRLEPSSSMTVVVVAHRLSTVRNADVICVVEKGRVIESGNHVDLLKNESGAYSNLIRRQMNAQNKLDGKAENKSNFL</sequence>
<dbReference type="AlphaFoldDB" id="A0A6U3T7I6"/>
<dbReference type="CDD" id="cd18572">
    <property type="entry name" value="ABC_6TM_TAP"/>
    <property type="match status" value="1"/>
</dbReference>
<keyword evidence="2" id="KW-0813">Transport</keyword>
<dbReference type="PANTHER" id="PTHR43394">
    <property type="entry name" value="ATP-DEPENDENT PERMEASE MDL1, MITOCHONDRIAL"/>
    <property type="match status" value="1"/>
</dbReference>
<protein>
    <recommendedName>
        <fullName evidence="12">ABC transporter</fullName>
    </recommendedName>
</protein>
<comment type="subcellular location">
    <subcellularLocation>
        <location evidence="1">Membrane</location>
        <topology evidence="1">Multi-pass membrane protein</topology>
    </subcellularLocation>
</comment>
<dbReference type="GO" id="GO:0005737">
    <property type="term" value="C:cytoplasm"/>
    <property type="evidence" value="ECO:0007669"/>
    <property type="project" value="UniProtKB-ARBA"/>
</dbReference>
<keyword evidence="3 8" id="KW-0812">Transmembrane</keyword>
<evidence type="ECO:0000259" key="9">
    <source>
        <dbReference type="PROSITE" id="PS50893"/>
    </source>
</evidence>
<dbReference type="PROSITE" id="PS00211">
    <property type="entry name" value="ABC_TRANSPORTER_1"/>
    <property type="match status" value="1"/>
</dbReference>
<feature type="transmembrane region" description="Helical" evidence="8">
    <location>
        <begin position="362"/>
        <end position="380"/>
    </location>
</feature>
<dbReference type="InterPro" id="IPR017871">
    <property type="entry name" value="ABC_transporter-like_CS"/>
</dbReference>
<evidence type="ECO:0000256" key="7">
    <source>
        <dbReference type="ARBA" id="ARBA00023136"/>
    </source>
</evidence>
<feature type="domain" description="ABC transmembrane type-1" evidence="10">
    <location>
        <begin position="364"/>
        <end position="656"/>
    </location>
</feature>
<dbReference type="Pfam" id="PF00005">
    <property type="entry name" value="ABC_tran"/>
    <property type="match status" value="1"/>
</dbReference>
<reference evidence="11" key="1">
    <citation type="submission" date="2021-01" db="EMBL/GenBank/DDBJ databases">
        <authorList>
            <person name="Corre E."/>
            <person name="Pelletier E."/>
            <person name="Niang G."/>
            <person name="Scheremetjew M."/>
            <person name="Finn R."/>
            <person name="Kale V."/>
            <person name="Holt S."/>
            <person name="Cochrane G."/>
            <person name="Meng A."/>
            <person name="Brown T."/>
            <person name="Cohen L."/>
        </authorList>
    </citation>
    <scope>NUCLEOTIDE SEQUENCE</scope>
    <source>
        <strain evidence="11">Pop2</strain>
    </source>
</reference>
<feature type="transmembrane region" description="Helical" evidence="8">
    <location>
        <begin position="594"/>
        <end position="618"/>
    </location>
</feature>
<dbReference type="GO" id="GO:0015421">
    <property type="term" value="F:ABC-type oligopeptide transporter activity"/>
    <property type="evidence" value="ECO:0007669"/>
    <property type="project" value="TreeGrafter"/>
</dbReference>
<dbReference type="FunFam" id="1.20.1560.10:FF:000215">
    <property type="entry name" value="ABC transporter B family member 4"/>
    <property type="match status" value="1"/>
</dbReference>
<feature type="transmembrane region" description="Helical" evidence="8">
    <location>
        <begin position="491"/>
        <end position="509"/>
    </location>
</feature>
<dbReference type="Gene3D" id="3.40.50.300">
    <property type="entry name" value="P-loop containing nucleotide triphosphate hydrolases"/>
    <property type="match status" value="1"/>
</dbReference>
<dbReference type="GO" id="GO:0016887">
    <property type="term" value="F:ATP hydrolysis activity"/>
    <property type="evidence" value="ECO:0007669"/>
    <property type="project" value="InterPro"/>
</dbReference>
<keyword evidence="4" id="KW-0547">Nucleotide-binding</keyword>
<dbReference type="GO" id="GO:0016020">
    <property type="term" value="C:membrane"/>
    <property type="evidence" value="ECO:0007669"/>
    <property type="project" value="UniProtKB-SubCell"/>
</dbReference>
<dbReference type="Gene3D" id="1.20.1560.10">
    <property type="entry name" value="ABC transporter type 1, transmembrane domain"/>
    <property type="match status" value="2"/>
</dbReference>
<dbReference type="PANTHER" id="PTHR43394:SF19">
    <property type="entry name" value="ABC TRANSPORTER B FAMILY"/>
    <property type="match status" value="1"/>
</dbReference>
<feature type="transmembrane region" description="Helical" evidence="8">
    <location>
        <begin position="515"/>
        <end position="532"/>
    </location>
</feature>
<dbReference type="SUPFAM" id="SSF90123">
    <property type="entry name" value="ABC transporter transmembrane region"/>
    <property type="match status" value="1"/>
</dbReference>
<dbReference type="InterPro" id="IPR011527">
    <property type="entry name" value="ABC1_TM_dom"/>
</dbReference>
<dbReference type="EMBL" id="HBGN01037073">
    <property type="protein sequence ID" value="CAD9355024.1"/>
    <property type="molecule type" value="Transcribed_RNA"/>
</dbReference>
<gene>
    <name evidence="11" type="ORF">DBRI1063_LOCUS23783</name>
</gene>
<dbReference type="SMART" id="SM00382">
    <property type="entry name" value="AAA"/>
    <property type="match status" value="1"/>
</dbReference>
<accession>A0A6U3T7I6</accession>
<keyword evidence="5" id="KW-0067">ATP-binding</keyword>
<feature type="transmembrane region" description="Helical" evidence="8">
    <location>
        <begin position="417"/>
        <end position="444"/>
    </location>
</feature>
<evidence type="ECO:0000256" key="6">
    <source>
        <dbReference type="ARBA" id="ARBA00022989"/>
    </source>
</evidence>
<evidence type="ECO:0000256" key="5">
    <source>
        <dbReference type="ARBA" id="ARBA00022840"/>
    </source>
</evidence>
<evidence type="ECO:0000256" key="1">
    <source>
        <dbReference type="ARBA" id="ARBA00004141"/>
    </source>
</evidence>
<organism evidence="11">
    <name type="scientific">Ditylum brightwellii</name>
    <dbReference type="NCBI Taxonomy" id="49249"/>
    <lineage>
        <taxon>Eukaryota</taxon>
        <taxon>Sar</taxon>
        <taxon>Stramenopiles</taxon>
        <taxon>Ochrophyta</taxon>
        <taxon>Bacillariophyta</taxon>
        <taxon>Mediophyceae</taxon>
        <taxon>Lithodesmiophycidae</taxon>
        <taxon>Lithodesmiales</taxon>
        <taxon>Lithodesmiaceae</taxon>
        <taxon>Ditylum</taxon>
    </lineage>
</organism>
<dbReference type="InterPro" id="IPR039421">
    <property type="entry name" value="Type_1_exporter"/>
</dbReference>
<evidence type="ECO:0000256" key="2">
    <source>
        <dbReference type="ARBA" id="ARBA00022448"/>
    </source>
</evidence>
<feature type="transmembrane region" description="Helical" evidence="8">
    <location>
        <begin position="83"/>
        <end position="108"/>
    </location>
</feature>
<dbReference type="InterPro" id="IPR003593">
    <property type="entry name" value="AAA+_ATPase"/>
</dbReference>
<evidence type="ECO:0000256" key="4">
    <source>
        <dbReference type="ARBA" id="ARBA00022741"/>
    </source>
</evidence>
<keyword evidence="7 8" id="KW-0472">Membrane</keyword>
<dbReference type="InterPro" id="IPR027417">
    <property type="entry name" value="P-loop_NTPase"/>
</dbReference>
<dbReference type="SUPFAM" id="SSF52540">
    <property type="entry name" value="P-loop containing nucleoside triphosphate hydrolases"/>
    <property type="match status" value="1"/>
</dbReference>
<evidence type="ECO:0000259" key="10">
    <source>
        <dbReference type="PROSITE" id="PS50929"/>
    </source>
</evidence>
<dbReference type="PROSITE" id="PS50893">
    <property type="entry name" value="ABC_TRANSPORTER_2"/>
    <property type="match status" value="1"/>
</dbReference>
<dbReference type="GO" id="GO:0005524">
    <property type="term" value="F:ATP binding"/>
    <property type="evidence" value="ECO:0007669"/>
    <property type="project" value="UniProtKB-KW"/>
</dbReference>
<dbReference type="InterPro" id="IPR036640">
    <property type="entry name" value="ABC1_TM_sf"/>
</dbReference>
<evidence type="ECO:0000256" key="8">
    <source>
        <dbReference type="SAM" id="Phobius"/>
    </source>
</evidence>
<evidence type="ECO:0000256" key="3">
    <source>
        <dbReference type="ARBA" id="ARBA00022692"/>
    </source>
</evidence>
<evidence type="ECO:0000313" key="11">
    <source>
        <dbReference type="EMBL" id="CAD9355024.1"/>
    </source>
</evidence>
<dbReference type="PROSITE" id="PS50929">
    <property type="entry name" value="ABC_TM1F"/>
    <property type="match status" value="1"/>
</dbReference>
<name>A0A6U3T7I6_9STRA</name>